<gene>
    <name evidence="1" type="ORF">COB21_04955</name>
</gene>
<comment type="caution">
    <text evidence="1">The sequence shown here is derived from an EMBL/GenBank/DDBJ whole genome shotgun (WGS) entry which is preliminary data.</text>
</comment>
<sequence>TLYFKLFKSIQFIIKQISLPAFFHKKWRGPLTSLWQKLTALKEDGEAQEKQQDQACSVALQEALKAFEVLSAKSEKASIEEFKELRQEITVFAKTWEVESIGRRGLSVLSDKIGQVQNLIKERLLKDKKEKKQAKQVLLSDIMKNLETLANNVSGLDEKNFEEMQAKLVTEGQTLVSTVSQECAWELANFRVELTLIGLRAHSGDLDYAQALRTKFAHTVKEKIESYRKKMGGASIDIEKGLVYQEHRAALALIFNAQVTLINKIRSEIV</sequence>
<protein>
    <submittedName>
        <fullName evidence="1">Uncharacterized protein</fullName>
    </submittedName>
</protein>
<dbReference type="AlphaFoldDB" id="A0A2A4WZV1"/>
<proteinExistence type="predicted"/>
<name>A0A2A4WZV1_UNCAE</name>
<accession>A0A2A4WZV1</accession>
<dbReference type="EMBL" id="NVUK01000036">
    <property type="protein sequence ID" value="PCI75982.1"/>
    <property type="molecule type" value="Genomic_DNA"/>
</dbReference>
<reference evidence="2" key="1">
    <citation type="submission" date="2017-08" db="EMBL/GenBank/DDBJ databases">
        <title>A dynamic microbial community with high functional redundancy inhabits the cold, oxic subseafloor aquifer.</title>
        <authorList>
            <person name="Tully B.J."/>
            <person name="Wheat C.G."/>
            <person name="Glazer B.T."/>
            <person name="Huber J.A."/>
        </authorList>
    </citation>
    <scope>NUCLEOTIDE SEQUENCE [LARGE SCALE GENOMIC DNA]</scope>
</reference>
<evidence type="ECO:0000313" key="2">
    <source>
        <dbReference type="Proteomes" id="UP000218775"/>
    </source>
</evidence>
<dbReference type="Proteomes" id="UP000218775">
    <property type="component" value="Unassembled WGS sequence"/>
</dbReference>
<evidence type="ECO:0000313" key="1">
    <source>
        <dbReference type="EMBL" id="PCI75982.1"/>
    </source>
</evidence>
<organism evidence="1 2">
    <name type="scientific">Aerophobetes bacterium</name>
    <dbReference type="NCBI Taxonomy" id="2030807"/>
    <lineage>
        <taxon>Bacteria</taxon>
        <taxon>Candidatus Aerophobota</taxon>
    </lineage>
</organism>
<feature type="non-terminal residue" evidence="1">
    <location>
        <position position="1"/>
    </location>
</feature>